<dbReference type="InterPro" id="IPR036259">
    <property type="entry name" value="MFS_trans_sf"/>
</dbReference>
<dbReference type="EMBL" id="KL367621">
    <property type="protein sequence ID" value="KFD61512.1"/>
    <property type="molecule type" value="Genomic_DNA"/>
</dbReference>
<feature type="transmembrane region" description="Helical" evidence="2">
    <location>
        <begin position="59"/>
        <end position="80"/>
    </location>
</feature>
<dbReference type="Proteomes" id="UP000030764">
    <property type="component" value="Unassembled WGS sequence"/>
</dbReference>
<dbReference type="Gene3D" id="1.20.1250.20">
    <property type="entry name" value="MFS general substrate transporter like domains"/>
    <property type="match status" value="2"/>
</dbReference>
<dbReference type="InterPro" id="IPR020846">
    <property type="entry name" value="MFS_dom"/>
</dbReference>
<keyword evidence="6" id="KW-1185">Reference proteome</keyword>
<keyword evidence="2" id="KW-0472">Membrane</keyword>
<dbReference type="EMBL" id="KL363360">
    <property type="protein sequence ID" value="KFD46634.1"/>
    <property type="molecule type" value="Genomic_DNA"/>
</dbReference>
<dbReference type="PANTHER" id="PTHR11360:SF238">
    <property type="entry name" value="SD10469P"/>
    <property type="match status" value="1"/>
</dbReference>
<feature type="domain" description="Major facilitator superfamily (MFS) profile" evidence="3">
    <location>
        <begin position="288"/>
        <end position="504"/>
    </location>
</feature>
<evidence type="ECO:0000313" key="6">
    <source>
        <dbReference type="Proteomes" id="UP000030764"/>
    </source>
</evidence>
<feature type="transmembrane region" description="Helical" evidence="2">
    <location>
        <begin position="353"/>
        <end position="374"/>
    </location>
</feature>
<evidence type="ECO:0000313" key="5">
    <source>
        <dbReference type="EMBL" id="KFD61512.1"/>
    </source>
</evidence>
<organism evidence="5">
    <name type="scientific">Trichuris suis</name>
    <name type="common">pig whipworm</name>
    <dbReference type="NCBI Taxonomy" id="68888"/>
    <lineage>
        <taxon>Eukaryota</taxon>
        <taxon>Metazoa</taxon>
        <taxon>Ecdysozoa</taxon>
        <taxon>Nematoda</taxon>
        <taxon>Enoplea</taxon>
        <taxon>Dorylaimia</taxon>
        <taxon>Trichinellida</taxon>
        <taxon>Trichuridae</taxon>
        <taxon>Trichuris</taxon>
    </lineage>
</organism>
<feature type="transmembrane region" description="Helical" evidence="2">
    <location>
        <begin position="413"/>
        <end position="433"/>
    </location>
</feature>
<dbReference type="AlphaFoldDB" id="A0A085MWB6"/>
<dbReference type="PROSITE" id="PS50850">
    <property type="entry name" value="MFS"/>
    <property type="match status" value="1"/>
</dbReference>
<dbReference type="InterPro" id="IPR050327">
    <property type="entry name" value="Proton-linked_MCT"/>
</dbReference>
<evidence type="ECO:0000313" key="4">
    <source>
        <dbReference type="EMBL" id="KFD46634.1"/>
    </source>
</evidence>
<dbReference type="PANTHER" id="PTHR11360">
    <property type="entry name" value="MONOCARBOXYLATE TRANSPORTER"/>
    <property type="match status" value="1"/>
</dbReference>
<accession>A0A085MWB6</accession>
<evidence type="ECO:0000256" key="2">
    <source>
        <dbReference type="SAM" id="Phobius"/>
    </source>
</evidence>
<gene>
    <name evidence="4" type="ORF">M513_12489</name>
    <name evidence="5" type="ORF">M514_12489</name>
</gene>
<feature type="transmembrane region" description="Helical" evidence="2">
    <location>
        <begin position="326"/>
        <end position="346"/>
    </location>
</feature>
<name>A0A085MWB6_9BILA</name>
<feature type="transmembrane region" description="Helical" evidence="2">
    <location>
        <begin position="6"/>
        <end position="21"/>
    </location>
</feature>
<dbReference type="GO" id="GO:0016020">
    <property type="term" value="C:membrane"/>
    <property type="evidence" value="ECO:0007669"/>
    <property type="project" value="UniProtKB-SubCell"/>
</dbReference>
<dbReference type="GO" id="GO:0008028">
    <property type="term" value="F:monocarboxylic acid transmembrane transporter activity"/>
    <property type="evidence" value="ECO:0007669"/>
    <property type="project" value="TreeGrafter"/>
</dbReference>
<keyword evidence="2" id="KW-0812">Transmembrane</keyword>
<proteinExistence type="predicted"/>
<protein>
    <recommendedName>
        <fullName evidence="3">Major facilitator superfamily (MFS) profile domain-containing protein</fullName>
    </recommendedName>
</protein>
<comment type="subcellular location">
    <subcellularLocation>
        <location evidence="1">Membrane</location>
        <topology evidence="1">Multi-pass membrane protein</topology>
    </subcellularLocation>
</comment>
<evidence type="ECO:0000256" key="1">
    <source>
        <dbReference type="ARBA" id="ARBA00004141"/>
    </source>
</evidence>
<dbReference type="InterPro" id="IPR011701">
    <property type="entry name" value="MFS"/>
</dbReference>
<feature type="transmembrane region" description="Helical" evidence="2">
    <location>
        <begin position="289"/>
        <end position="310"/>
    </location>
</feature>
<sequence length="504" mass="55003">MAGVGFGALYLCGIIIISEYFETKRSLATGIAVCGSGVGSFLFPPIFTLLVENYSWQQVMLIIAGIELHCLVCAALFRAVTPEKKQVERVEETLASMLQSEFVGSTTDGDESLSFTKQGASEILPPSQKLSQTLSIDGRSDSVMSDSASNIVPQQDQARRRFVRALSQTASVRSSFAMRFPVRQLSMVVDLRNMEMNKRQELRKISYASIQSLNRPLQRLDALYQGSVKSINVMTGAAEGAISTAAPIPVDHEDVKSVVCTEKPHIWRQSIRQAVEQLIDFKLLRSPSFLLFVFSCFLASVGFNVPYLYLPRQAEMLGNSAELSSLLLSIIGIVNTIGRVVCGWIADRPEVDCIVIVNCANFVTGISTMLLPHFITYPLLSLYCCLFGAGIGALMSMRSLVTLKLVGIGRLTSAFGLLLLFNGIAVFLGPPMAAALFESTGTYQLSFYISGGLMTSAGAAGLGLNKLLLWEQSRRGKKRKEMAGVRSTVKKKKAFSTFAEKLKT</sequence>
<dbReference type="Pfam" id="PF07690">
    <property type="entry name" value="MFS_1"/>
    <property type="match status" value="1"/>
</dbReference>
<evidence type="ECO:0000259" key="3">
    <source>
        <dbReference type="PROSITE" id="PS50850"/>
    </source>
</evidence>
<dbReference type="Proteomes" id="UP000030758">
    <property type="component" value="Unassembled WGS sequence"/>
</dbReference>
<reference evidence="5 6" key="1">
    <citation type="journal article" date="2014" name="Nat. Genet.">
        <title>Genome and transcriptome of the porcine whipworm Trichuris suis.</title>
        <authorList>
            <person name="Jex A.R."/>
            <person name="Nejsum P."/>
            <person name="Schwarz E.M."/>
            <person name="Hu L."/>
            <person name="Young N.D."/>
            <person name="Hall R.S."/>
            <person name="Korhonen P.K."/>
            <person name="Liao S."/>
            <person name="Thamsborg S."/>
            <person name="Xia J."/>
            <person name="Xu P."/>
            <person name="Wang S."/>
            <person name="Scheerlinck J.P."/>
            <person name="Hofmann A."/>
            <person name="Sternberg P.W."/>
            <person name="Wang J."/>
            <person name="Gasser R.B."/>
        </authorList>
    </citation>
    <scope>NUCLEOTIDE SEQUENCE [LARGE SCALE GENOMIC DNA]</scope>
    <source>
        <strain evidence="5">DCEP-RM93F</strain>
        <strain evidence="4">DCEP-RM93M</strain>
    </source>
</reference>
<dbReference type="SUPFAM" id="SSF103473">
    <property type="entry name" value="MFS general substrate transporter"/>
    <property type="match status" value="1"/>
</dbReference>
<feature type="transmembrane region" description="Helical" evidence="2">
    <location>
        <begin position="28"/>
        <end position="47"/>
    </location>
</feature>
<keyword evidence="2" id="KW-1133">Transmembrane helix</keyword>
<feature type="transmembrane region" description="Helical" evidence="2">
    <location>
        <begin position="445"/>
        <end position="469"/>
    </location>
</feature>
<feature type="transmembrane region" description="Helical" evidence="2">
    <location>
        <begin position="380"/>
        <end position="401"/>
    </location>
</feature>